<evidence type="ECO:0008006" key="4">
    <source>
        <dbReference type="Google" id="ProtNLM"/>
    </source>
</evidence>
<sequence length="340" mass="39531">MKNLHEYIKFEFIPNNTTYKASEFIIGTITIQALKDFSVDAFGVYLKKRIKGQLSTPPNQSFSITNIIHENIWRAGQIYEYNIEILIPENAYSYSGENVEVLWAIVFELDPSSETSSTLRKDFLKNVEFHSLFKSFSNFKHEYYINILPKEDNYEIIPIKNSLANNNKMFIILGVIILIIATCIFLFLDNGFFFGLIITGLGGYVLYKNIYHTISIGKLGKITYSTHLHTDDEFMLRLRLSNNQRSIKKLNYYCSITEKVRDDRGTSTTTRSETVYKSPKNTFKQSIKKDNELLIPYPKKSFPIDIDINDVELIWNVNLDFEFKNDTTYIQKLPIKISKS</sequence>
<accession>A0ABW3HYT0</accession>
<feature type="transmembrane region" description="Helical" evidence="1">
    <location>
        <begin position="169"/>
        <end position="187"/>
    </location>
</feature>
<evidence type="ECO:0000256" key="1">
    <source>
        <dbReference type="SAM" id="Phobius"/>
    </source>
</evidence>
<dbReference type="EMBL" id="JBHTJM010000002">
    <property type="protein sequence ID" value="MFD0962648.1"/>
    <property type="molecule type" value="Genomic_DNA"/>
</dbReference>
<proteinExistence type="predicted"/>
<protein>
    <recommendedName>
        <fullName evidence="4">Arrestin-like N-terminal domain-containing protein</fullName>
    </recommendedName>
</protein>
<keyword evidence="1" id="KW-0472">Membrane</keyword>
<feature type="transmembrane region" description="Helical" evidence="1">
    <location>
        <begin position="193"/>
        <end position="211"/>
    </location>
</feature>
<dbReference type="Proteomes" id="UP001596997">
    <property type="component" value="Unassembled WGS sequence"/>
</dbReference>
<keyword evidence="3" id="KW-1185">Reference proteome</keyword>
<organism evidence="2 3">
    <name type="scientific">Pseudofulvibacter geojedonensis</name>
    <dbReference type="NCBI Taxonomy" id="1123758"/>
    <lineage>
        <taxon>Bacteria</taxon>
        <taxon>Pseudomonadati</taxon>
        <taxon>Bacteroidota</taxon>
        <taxon>Flavobacteriia</taxon>
        <taxon>Flavobacteriales</taxon>
        <taxon>Flavobacteriaceae</taxon>
        <taxon>Pseudofulvibacter</taxon>
    </lineage>
</organism>
<keyword evidence="1" id="KW-0812">Transmembrane</keyword>
<keyword evidence="1" id="KW-1133">Transmembrane helix</keyword>
<name>A0ABW3HYT0_9FLAO</name>
<evidence type="ECO:0000313" key="3">
    <source>
        <dbReference type="Proteomes" id="UP001596997"/>
    </source>
</evidence>
<comment type="caution">
    <text evidence="2">The sequence shown here is derived from an EMBL/GenBank/DDBJ whole genome shotgun (WGS) entry which is preliminary data.</text>
</comment>
<gene>
    <name evidence="2" type="ORF">ACFQ1O_01365</name>
</gene>
<reference evidence="3" key="1">
    <citation type="journal article" date="2019" name="Int. J. Syst. Evol. Microbiol.">
        <title>The Global Catalogue of Microorganisms (GCM) 10K type strain sequencing project: providing services to taxonomists for standard genome sequencing and annotation.</title>
        <authorList>
            <consortium name="The Broad Institute Genomics Platform"/>
            <consortium name="The Broad Institute Genome Sequencing Center for Infectious Disease"/>
            <person name="Wu L."/>
            <person name="Ma J."/>
        </authorList>
    </citation>
    <scope>NUCLEOTIDE SEQUENCE [LARGE SCALE GENOMIC DNA]</scope>
    <source>
        <strain evidence="3">CCUG 62114</strain>
    </source>
</reference>
<evidence type="ECO:0000313" key="2">
    <source>
        <dbReference type="EMBL" id="MFD0962648.1"/>
    </source>
</evidence>
<dbReference type="RefSeq" id="WP_377712532.1">
    <property type="nucleotide sequence ID" value="NZ_JBHTJM010000002.1"/>
</dbReference>